<evidence type="ECO:0000256" key="9">
    <source>
        <dbReference type="SAM" id="SignalP"/>
    </source>
</evidence>
<keyword evidence="5 6" id="KW-0464">Manganese</keyword>
<feature type="binding site" evidence="6">
    <location>
        <position position="203"/>
    </location>
    <ligand>
        <name>Mn(2+)</name>
        <dbReference type="ChEBI" id="CHEBI:29035"/>
        <label>1</label>
    </ligand>
</feature>
<proteinExistence type="inferred from homology"/>
<dbReference type="PRINTS" id="PR00116">
    <property type="entry name" value="ARGINASE"/>
</dbReference>
<dbReference type="InterPro" id="IPR020855">
    <property type="entry name" value="Ureohydrolase_Mn_BS"/>
</dbReference>
<feature type="signal peptide" evidence="9">
    <location>
        <begin position="1"/>
        <end position="17"/>
    </location>
</feature>
<dbReference type="AlphaFoldDB" id="A0AAJ0GF00"/>
<dbReference type="Gene3D" id="3.40.800.10">
    <property type="entry name" value="Ureohydrolase domain"/>
    <property type="match status" value="1"/>
</dbReference>
<evidence type="ECO:0000313" key="10">
    <source>
        <dbReference type="EMBL" id="KAK3056252.1"/>
    </source>
</evidence>
<dbReference type="PROSITE" id="PS51409">
    <property type="entry name" value="ARGINASE_2"/>
    <property type="match status" value="1"/>
</dbReference>
<comment type="cofactor">
    <cofactor evidence="6">
        <name>Mn(2+)</name>
        <dbReference type="ChEBI" id="CHEBI:29035"/>
    </cofactor>
    <text evidence="6">Binds 2 manganese ions per subunit.</text>
</comment>
<feature type="binding site" evidence="6">
    <location>
        <position position="299"/>
    </location>
    <ligand>
        <name>Mn(2+)</name>
        <dbReference type="ChEBI" id="CHEBI:29035"/>
        <label>1</label>
    </ligand>
</feature>
<evidence type="ECO:0000256" key="3">
    <source>
        <dbReference type="ARBA" id="ARBA00023066"/>
    </source>
</evidence>
<keyword evidence="9" id="KW-0732">Signal</keyword>
<dbReference type="SUPFAM" id="SSF52768">
    <property type="entry name" value="Arginase/deacetylase"/>
    <property type="match status" value="1"/>
</dbReference>
<dbReference type="CDD" id="cd11592">
    <property type="entry name" value="Agmatinase_PAH"/>
    <property type="match status" value="1"/>
</dbReference>
<dbReference type="PIRSF" id="PIRSF036979">
    <property type="entry name" value="Arginase"/>
    <property type="match status" value="1"/>
</dbReference>
<keyword evidence="1 6" id="KW-0479">Metal-binding</keyword>
<protein>
    <recommendedName>
        <fullName evidence="12">Agmatinase</fullName>
    </recommendedName>
</protein>
<dbReference type="Pfam" id="PF00491">
    <property type="entry name" value="Arginase"/>
    <property type="match status" value="1"/>
</dbReference>
<feature type="chain" id="PRO_5042484099" description="Agmatinase" evidence="9">
    <location>
        <begin position="18"/>
        <end position="379"/>
    </location>
</feature>
<dbReference type="PANTHER" id="PTHR11358:SF28">
    <property type="entry name" value="HYPOTHETICAL ARGINASE FAMILY PROTEIN (EUROFUNG)"/>
    <property type="match status" value="1"/>
</dbReference>
<evidence type="ECO:0000256" key="8">
    <source>
        <dbReference type="RuleBase" id="RU003684"/>
    </source>
</evidence>
<reference evidence="10" key="1">
    <citation type="submission" date="2023-04" db="EMBL/GenBank/DDBJ databases">
        <title>Black Yeasts Isolated from many extreme environments.</title>
        <authorList>
            <person name="Coleine C."/>
            <person name="Stajich J.E."/>
            <person name="Selbmann L."/>
        </authorList>
    </citation>
    <scope>NUCLEOTIDE SEQUENCE</scope>
    <source>
        <strain evidence="10">CCFEE 5312</strain>
    </source>
</reference>
<dbReference type="FunFam" id="3.40.800.10:FF:000001">
    <property type="entry name" value="Agmatinase"/>
    <property type="match status" value="1"/>
</dbReference>
<keyword evidence="11" id="KW-1185">Reference proteome</keyword>
<dbReference type="GO" id="GO:0008783">
    <property type="term" value="F:agmatinase activity"/>
    <property type="evidence" value="ECO:0007669"/>
    <property type="project" value="TreeGrafter"/>
</dbReference>
<dbReference type="GO" id="GO:0046872">
    <property type="term" value="F:metal ion binding"/>
    <property type="evidence" value="ECO:0007669"/>
    <property type="project" value="UniProtKB-KW"/>
</dbReference>
<feature type="binding site" evidence="6">
    <location>
        <position position="178"/>
    </location>
    <ligand>
        <name>Mn(2+)</name>
        <dbReference type="ChEBI" id="CHEBI:29035"/>
        <label>1</label>
    </ligand>
</feature>
<dbReference type="InterPro" id="IPR023696">
    <property type="entry name" value="Ureohydrolase_dom_sf"/>
</dbReference>
<comment type="caution">
    <text evidence="10">The sequence shown here is derived from an EMBL/GenBank/DDBJ whole genome shotgun (WGS) entry which is preliminary data.</text>
</comment>
<dbReference type="GO" id="GO:0008295">
    <property type="term" value="P:spermidine biosynthetic process"/>
    <property type="evidence" value="ECO:0007669"/>
    <property type="project" value="UniProtKB-KW"/>
</dbReference>
<feature type="binding site" evidence="6">
    <location>
        <position position="301"/>
    </location>
    <ligand>
        <name>Mn(2+)</name>
        <dbReference type="ChEBI" id="CHEBI:29035"/>
        <label>1</label>
    </ligand>
</feature>
<evidence type="ECO:0000256" key="4">
    <source>
        <dbReference type="ARBA" id="ARBA00023115"/>
    </source>
</evidence>
<evidence type="ECO:0000256" key="1">
    <source>
        <dbReference type="ARBA" id="ARBA00022723"/>
    </source>
</evidence>
<accession>A0AAJ0GF00</accession>
<feature type="binding site" evidence="6">
    <location>
        <position position="205"/>
    </location>
    <ligand>
        <name>Mn(2+)</name>
        <dbReference type="ChEBI" id="CHEBI:29035"/>
        <label>1</label>
    </ligand>
</feature>
<sequence>MLSSWSLLLALASYAVSREITFPPVAGIQHPIYGFAVDEDAAELDITMMMSGITTFAHLPYVHCLANESEDVEKYDIAILGAPFDTGVTARPGARFGPTGVRQGGIRIGAEFSWNVYTGRNAFLEGFRVVDCGDAPLTFLDNTIALKQLDKAHKVISGRKANHTGYTVPRIITLGGDHTTTLPALRSTYHHWGAVSVIHFDSHIDTWDPEVLGGGLSHYAGVNHGTFLHIAHEEGLIKNTSIHAGIRAPMANKKYDLKNDKACGFSILTARDLDKFGTQGIIDKLKERVAGSKVYISVDIDVLDPSYAPATGTAEVGGWTTRELLTILDGLDGIELIGADVVEVAPIYDNPGETTVLAAAEVVHSLIALMAATPVNALS</sequence>
<keyword evidence="3" id="KW-0745">Spermidine biosynthesis</keyword>
<keyword evidence="2 8" id="KW-0378">Hydrolase</keyword>
<gene>
    <name evidence="10" type="ORF">LTR09_002759</name>
</gene>
<dbReference type="EMBL" id="JAWDJX010000006">
    <property type="protein sequence ID" value="KAK3056252.1"/>
    <property type="molecule type" value="Genomic_DNA"/>
</dbReference>
<dbReference type="Proteomes" id="UP001271007">
    <property type="component" value="Unassembled WGS sequence"/>
</dbReference>
<organism evidence="10 11">
    <name type="scientific">Extremus antarcticus</name>
    <dbReference type="NCBI Taxonomy" id="702011"/>
    <lineage>
        <taxon>Eukaryota</taxon>
        <taxon>Fungi</taxon>
        <taxon>Dikarya</taxon>
        <taxon>Ascomycota</taxon>
        <taxon>Pezizomycotina</taxon>
        <taxon>Dothideomycetes</taxon>
        <taxon>Dothideomycetidae</taxon>
        <taxon>Mycosphaerellales</taxon>
        <taxon>Extremaceae</taxon>
        <taxon>Extremus</taxon>
    </lineage>
</organism>
<evidence type="ECO:0000256" key="2">
    <source>
        <dbReference type="ARBA" id="ARBA00022801"/>
    </source>
</evidence>
<name>A0AAJ0GF00_9PEZI</name>
<dbReference type="PROSITE" id="PS01053">
    <property type="entry name" value="ARGINASE_1"/>
    <property type="match status" value="1"/>
</dbReference>
<evidence type="ECO:0008006" key="12">
    <source>
        <dbReference type="Google" id="ProtNLM"/>
    </source>
</evidence>
<evidence type="ECO:0000313" key="11">
    <source>
        <dbReference type="Proteomes" id="UP001271007"/>
    </source>
</evidence>
<feature type="binding site" evidence="6">
    <location>
        <position position="201"/>
    </location>
    <ligand>
        <name>Mn(2+)</name>
        <dbReference type="ChEBI" id="CHEBI:29035"/>
        <label>1</label>
    </ligand>
</feature>
<evidence type="ECO:0000256" key="5">
    <source>
        <dbReference type="ARBA" id="ARBA00023211"/>
    </source>
</evidence>
<evidence type="ECO:0000256" key="6">
    <source>
        <dbReference type="PIRSR" id="PIRSR036979-1"/>
    </source>
</evidence>
<keyword evidence="4" id="KW-0620">Polyamine biosynthesis</keyword>
<dbReference type="PANTHER" id="PTHR11358">
    <property type="entry name" value="ARGINASE/AGMATINASE"/>
    <property type="match status" value="1"/>
</dbReference>
<dbReference type="GO" id="GO:0033389">
    <property type="term" value="P:putrescine biosynthetic process from arginine, via agmatine"/>
    <property type="evidence" value="ECO:0007669"/>
    <property type="project" value="TreeGrafter"/>
</dbReference>
<dbReference type="InterPro" id="IPR006035">
    <property type="entry name" value="Ureohydrolase"/>
</dbReference>
<comment type="similarity">
    <text evidence="7 8">Belongs to the arginase family.</text>
</comment>
<evidence type="ECO:0000256" key="7">
    <source>
        <dbReference type="PROSITE-ProRule" id="PRU00742"/>
    </source>
</evidence>